<dbReference type="Proteomes" id="UP001597549">
    <property type="component" value="Unassembled WGS sequence"/>
</dbReference>
<dbReference type="EMBL" id="JBHUOL010000011">
    <property type="protein sequence ID" value="MFD2908239.1"/>
    <property type="molecule type" value="Genomic_DNA"/>
</dbReference>
<evidence type="ECO:0000313" key="2">
    <source>
        <dbReference type="Proteomes" id="UP001597549"/>
    </source>
</evidence>
<evidence type="ECO:0008006" key="3">
    <source>
        <dbReference type="Google" id="ProtNLM"/>
    </source>
</evidence>
<evidence type="ECO:0000313" key="1">
    <source>
        <dbReference type="EMBL" id="MFD2908239.1"/>
    </source>
</evidence>
<keyword evidence="2" id="KW-1185">Reference proteome</keyword>
<accession>A0ABW5Z5X3</accession>
<dbReference type="PROSITE" id="PS51257">
    <property type="entry name" value="PROKAR_LIPOPROTEIN"/>
    <property type="match status" value="1"/>
</dbReference>
<dbReference type="RefSeq" id="WP_379805581.1">
    <property type="nucleotide sequence ID" value="NZ_JBHUOL010000011.1"/>
</dbReference>
<reference evidence="2" key="1">
    <citation type="journal article" date="2019" name="Int. J. Syst. Evol. Microbiol.">
        <title>The Global Catalogue of Microorganisms (GCM) 10K type strain sequencing project: providing services to taxonomists for standard genome sequencing and annotation.</title>
        <authorList>
            <consortium name="The Broad Institute Genomics Platform"/>
            <consortium name="The Broad Institute Genome Sequencing Center for Infectious Disease"/>
            <person name="Wu L."/>
            <person name="Ma J."/>
        </authorList>
    </citation>
    <scope>NUCLEOTIDE SEQUENCE [LARGE SCALE GENOMIC DNA]</scope>
    <source>
        <strain evidence="2">KCTC 52644</strain>
    </source>
</reference>
<protein>
    <recommendedName>
        <fullName evidence="3">Lipoprotein</fullName>
    </recommendedName>
</protein>
<organism evidence="1 2">
    <name type="scientific">Flavobacterium ardleyense</name>
    <dbReference type="NCBI Taxonomy" id="2038737"/>
    <lineage>
        <taxon>Bacteria</taxon>
        <taxon>Pseudomonadati</taxon>
        <taxon>Bacteroidota</taxon>
        <taxon>Flavobacteriia</taxon>
        <taxon>Flavobacteriales</taxon>
        <taxon>Flavobacteriaceae</taxon>
        <taxon>Flavobacterium</taxon>
    </lineage>
</organism>
<proteinExistence type="predicted"/>
<gene>
    <name evidence="1" type="ORF">ACFSX9_05775</name>
</gene>
<name>A0ABW5Z5X3_9FLAO</name>
<sequence length="235" mass="27391">MKNLFVMILLVMMSCQEGGTFDLSEIENKTEVNSTLNKLNISGVQTQNGYWELRRKGDKVEAELHNNGIISTIYSLTEERDEKLFNFSNFKIEKSSGGRIVENDNKIVFVNVALENLETFNVLKKLKEKLGNPDQISYDSVINNATDEKVKVILKNFEKDYINIKKDEFDDEYITYPLYFVWNINGYIYKFTVIIDETSFSNDLVIISNSAFNEKLIFGYHNPKEDPLFKKYYNE</sequence>
<comment type="caution">
    <text evidence="1">The sequence shown here is derived from an EMBL/GenBank/DDBJ whole genome shotgun (WGS) entry which is preliminary data.</text>
</comment>